<keyword evidence="3" id="KW-0418">Kinase</keyword>
<dbReference type="Pfam" id="PF07714">
    <property type="entry name" value="PK_Tyr_Ser-Thr"/>
    <property type="match status" value="1"/>
</dbReference>
<accession>A0A2N1N6Y9</accession>
<dbReference type="EMBL" id="LLXL01000698">
    <property type="protein sequence ID" value="PKK69685.1"/>
    <property type="molecule type" value="Genomic_DNA"/>
</dbReference>
<dbReference type="PROSITE" id="PS50011">
    <property type="entry name" value="PROTEIN_KINASE_DOM"/>
    <property type="match status" value="1"/>
</dbReference>
<gene>
    <name evidence="6" type="ORF">RhiirC2_850515</name>
</gene>
<dbReference type="VEuPathDB" id="FungiDB:FUN_025204"/>
<dbReference type="PANTHER" id="PTHR44329:SF288">
    <property type="entry name" value="MITOGEN-ACTIVATED PROTEIN KINASE KINASE KINASE 20"/>
    <property type="match status" value="1"/>
</dbReference>
<protein>
    <recommendedName>
        <fullName evidence="5">Protein kinase domain-containing protein</fullName>
    </recommendedName>
</protein>
<dbReference type="InterPro" id="IPR000719">
    <property type="entry name" value="Prot_kinase_dom"/>
</dbReference>
<dbReference type="InterPro" id="IPR051681">
    <property type="entry name" value="Ser/Thr_Kinases-Pseudokinases"/>
</dbReference>
<evidence type="ECO:0000256" key="2">
    <source>
        <dbReference type="ARBA" id="ARBA00022741"/>
    </source>
</evidence>
<dbReference type="VEuPathDB" id="FungiDB:RhiirA1_529933"/>
<evidence type="ECO:0000256" key="3">
    <source>
        <dbReference type="ARBA" id="ARBA00022777"/>
    </source>
</evidence>
<evidence type="ECO:0000313" key="7">
    <source>
        <dbReference type="Proteomes" id="UP000233469"/>
    </source>
</evidence>
<comment type="caution">
    <text evidence="6">The sequence shown here is derived from an EMBL/GenBank/DDBJ whole genome shotgun (WGS) entry which is preliminary data.</text>
</comment>
<keyword evidence="1" id="KW-0808">Transferase</keyword>
<dbReference type="Gene3D" id="1.10.510.10">
    <property type="entry name" value="Transferase(Phosphotransferase) domain 1"/>
    <property type="match status" value="1"/>
</dbReference>
<dbReference type="VEuPathDB" id="FungiDB:RhiirFUN_024598"/>
<keyword evidence="4" id="KW-0067">ATP-binding</keyword>
<evidence type="ECO:0000259" key="5">
    <source>
        <dbReference type="PROSITE" id="PS50011"/>
    </source>
</evidence>
<evidence type="ECO:0000256" key="4">
    <source>
        <dbReference type="ARBA" id="ARBA00022840"/>
    </source>
</evidence>
<dbReference type="PANTHER" id="PTHR44329">
    <property type="entry name" value="SERINE/THREONINE-PROTEIN KINASE TNNI3K-RELATED"/>
    <property type="match status" value="1"/>
</dbReference>
<evidence type="ECO:0000313" key="6">
    <source>
        <dbReference type="EMBL" id="PKK69685.1"/>
    </source>
</evidence>
<organism evidence="6 7">
    <name type="scientific">Rhizophagus irregularis</name>
    <dbReference type="NCBI Taxonomy" id="588596"/>
    <lineage>
        <taxon>Eukaryota</taxon>
        <taxon>Fungi</taxon>
        <taxon>Fungi incertae sedis</taxon>
        <taxon>Mucoromycota</taxon>
        <taxon>Glomeromycotina</taxon>
        <taxon>Glomeromycetes</taxon>
        <taxon>Glomerales</taxon>
        <taxon>Glomeraceae</taxon>
        <taxon>Rhizophagus</taxon>
    </lineage>
</organism>
<feature type="non-terminal residue" evidence="6">
    <location>
        <position position="232"/>
    </location>
</feature>
<reference evidence="6 7" key="1">
    <citation type="submission" date="2016-04" db="EMBL/GenBank/DDBJ databases">
        <title>Genome analyses suggest a sexual origin of heterokaryosis in a supposedly ancient asexual fungus.</title>
        <authorList>
            <person name="Ropars J."/>
            <person name="Sedzielewska K."/>
            <person name="Noel J."/>
            <person name="Charron P."/>
            <person name="Farinelli L."/>
            <person name="Marton T."/>
            <person name="Kruger M."/>
            <person name="Pelin A."/>
            <person name="Brachmann A."/>
            <person name="Corradi N."/>
        </authorList>
    </citation>
    <scope>NUCLEOTIDE SEQUENCE [LARGE SCALE GENOMIC DNA]</scope>
    <source>
        <strain evidence="6 7">C2</strain>
    </source>
</reference>
<name>A0A2N1N6Y9_9GLOM</name>
<feature type="domain" description="Protein kinase" evidence="5">
    <location>
        <begin position="7"/>
        <end position="232"/>
    </location>
</feature>
<dbReference type="SUPFAM" id="SSF56112">
    <property type="entry name" value="Protein kinase-like (PK-like)"/>
    <property type="match status" value="1"/>
</dbReference>
<sequence length="232" mass="27027">MSLFTLFKSLKLVFKRKKGRSTEAKSLTECNDLLGNFITEKEVRCYKYSNFKAMMKEDHFICAKFEEEFFFLKLLNNDSETISRVIHELELFHNISHRNILKFCGVSRIEGIEGRIINTNKHHILVLEYADSGSLSTYLDKNFDELNWNDKINLAFQLASARASRILVHQKSIKLTVFGSFKELQESSSDTILIFSFMPYMDPESFNTQNLNFQLDKTSNVYSIGILLWQIS</sequence>
<dbReference type="InterPro" id="IPR011009">
    <property type="entry name" value="Kinase-like_dom_sf"/>
</dbReference>
<keyword evidence="2" id="KW-0547">Nucleotide-binding</keyword>
<dbReference type="AlphaFoldDB" id="A0A2N1N6Y9"/>
<evidence type="ECO:0000256" key="1">
    <source>
        <dbReference type="ARBA" id="ARBA00022679"/>
    </source>
</evidence>
<dbReference type="GO" id="GO:0004674">
    <property type="term" value="F:protein serine/threonine kinase activity"/>
    <property type="evidence" value="ECO:0007669"/>
    <property type="project" value="TreeGrafter"/>
</dbReference>
<dbReference type="InterPro" id="IPR001245">
    <property type="entry name" value="Ser-Thr/Tyr_kinase_cat_dom"/>
</dbReference>
<reference evidence="6 7" key="2">
    <citation type="submission" date="2017-10" db="EMBL/GenBank/DDBJ databases">
        <title>Extensive intraspecific genome diversity in a model arbuscular mycorrhizal fungus.</title>
        <authorList>
            <person name="Chen E.C.H."/>
            <person name="Morin E."/>
            <person name="Baudet D."/>
            <person name="Noel J."/>
            <person name="Ndikumana S."/>
            <person name="Charron P."/>
            <person name="St-Onge C."/>
            <person name="Giorgi J."/>
            <person name="Grigoriev I.V."/>
            <person name="Roux C."/>
            <person name="Martin F.M."/>
            <person name="Corradi N."/>
        </authorList>
    </citation>
    <scope>NUCLEOTIDE SEQUENCE [LARGE SCALE GENOMIC DNA]</scope>
    <source>
        <strain evidence="6 7">C2</strain>
    </source>
</reference>
<dbReference type="GO" id="GO:0005524">
    <property type="term" value="F:ATP binding"/>
    <property type="evidence" value="ECO:0007669"/>
    <property type="project" value="UniProtKB-KW"/>
</dbReference>
<proteinExistence type="predicted"/>
<dbReference type="Proteomes" id="UP000233469">
    <property type="component" value="Unassembled WGS sequence"/>
</dbReference>